<dbReference type="InterPro" id="IPR050191">
    <property type="entry name" value="ATP-dep_DNA_ligase"/>
</dbReference>
<organism evidence="5 6">
    <name type="scientific">Marinithermofilum abyssi</name>
    <dbReference type="NCBI Taxonomy" id="1571185"/>
    <lineage>
        <taxon>Bacteria</taxon>
        <taxon>Bacillati</taxon>
        <taxon>Bacillota</taxon>
        <taxon>Bacilli</taxon>
        <taxon>Bacillales</taxon>
        <taxon>Thermoactinomycetaceae</taxon>
        <taxon>Marinithermofilum</taxon>
    </lineage>
</organism>
<dbReference type="PANTHER" id="PTHR45674:SF4">
    <property type="entry name" value="DNA LIGASE 1"/>
    <property type="match status" value="1"/>
</dbReference>
<keyword evidence="2 5" id="KW-0436">Ligase</keyword>
<dbReference type="RefSeq" id="WP_188648977.1">
    <property type="nucleotide sequence ID" value="NZ_BMHQ01000016.1"/>
</dbReference>
<name>A0A8J2VKH0_9BACL</name>
<comment type="catalytic activity">
    <reaction evidence="3">
        <text>ATP + (deoxyribonucleotide)n-3'-hydroxyl + 5'-phospho-(deoxyribonucleotide)m = (deoxyribonucleotide)n+m + AMP + diphosphate.</text>
        <dbReference type="EC" id="6.5.1.1"/>
    </reaction>
</comment>
<proteinExistence type="inferred from homology"/>
<dbReference type="GO" id="GO:0006281">
    <property type="term" value="P:DNA repair"/>
    <property type="evidence" value="ECO:0007669"/>
    <property type="project" value="InterPro"/>
</dbReference>
<dbReference type="Gene3D" id="2.40.50.140">
    <property type="entry name" value="Nucleic acid-binding proteins"/>
    <property type="match status" value="1"/>
</dbReference>
<sequence length="284" mass="33009">MFIAPMLAQKATHPFDDEQYIAEPKMDGFRLILSTLDGVKAYTRHGNEVTARFPELWQPPIPPGTVLDGELIVTDNHGRPDFEKVMKRLQTRDPLKVKRLSRSLPVQYVVFDILYHQGNALTYLPLMERKELLKEVLQENRVFSIIRFIHGNGTGLFKGTKQMGLEGIVLKRKDSTYHVGKRSWDWQKVVHWKETEVVITGYRKDEPGWLIAVEENGRLRPGGILELGIGPKERKAFYHIAQEIKTHEDRKFVHVEPRIRCQVKYKKETHAGYLREPVFQGFQL</sequence>
<evidence type="ECO:0000259" key="4">
    <source>
        <dbReference type="PROSITE" id="PS50160"/>
    </source>
</evidence>
<dbReference type="InterPro" id="IPR012310">
    <property type="entry name" value="DNA_ligase_ATP-dep_cent"/>
</dbReference>
<dbReference type="AlphaFoldDB" id="A0A8J2VKH0"/>
<gene>
    <name evidence="5" type="primary">ligB</name>
    <name evidence="5" type="ORF">GCM10011571_32910</name>
</gene>
<dbReference type="SUPFAM" id="SSF50249">
    <property type="entry name" value="Nucleic acid-binding proteins"/>
    <property type="match status" value="1"/>
</dbReference>
<evidence type="ECO:0000313" key="6">
    <source>
        <dbReference type="Proteomes" id="UP000625210"/>
    </source>
</evidence>
<dbReference type="SUPFAM" id="SSF56091">
    <property type="entry name" value="DNA ligase/mRNA capping enzyme, catalytic domain"/>
    <property type="match status" value="1"/>
</dbReference>
<dbReference type="GO" id="GO:0006310">
    <property type="term" value="P:DNA recombination"/>
    <property type="evidence" value="ECO:0007669"/>
    <property type="project" value="InterPro"/>
</dbReference>
<dbReference type="EMBL" id="BMHQ01000016">
    <property type="protein sequence ID" value="GGE28231.1"/>
    <property type="molecule type" value="Genomic_DNA"/>
</dbReference>
<evidence type="ECO:0000256" key="3">
    <source>
        <dbReference type="ARBA" id="ARBA00034003"/>
    </source>
</evidence>
<dbReference type="GO" id="GO:0005524">
    <property type="term" value="F:ATP binding"/>
    <property type="evidence" value="ECO:0007669"/>
    <property type="project" value="InterPro"/>
</dbReference>
<dbReference type="Gene3D" id="3.30.470.30">
    <property type="entry name" value="DNA ligase/mRNA capping enzyme"/>
    <property type="match status" value="1"/>
</dbReference>
<dbReference type="PROSITE" id="PS50160">
    <property type="entry name" value="DNA_LIGASE_A3"/>
    <property type="match status" value="1"/>
</dbReference>
<evidence type="ECO:0000256" key="2">
    <source>
        <dbReference type="ARBA" id="ARBA00022598"/>
    </source>
</evidence>
<keyword evidence="6" id="KW-1185">Reference proteome</keyword>
<accession>A0A8J2VKH0</accession>
<dbReference type="CDD" id="cd07906">
    <property type="entry name" value="Adenylation_DNA_ligase_LigD_LigC"/>
    <property type="match status" value="1"/>
</dbReference>
<feature type="domain" description="ATP-dependent DNA ligase family profile" evidence="4">
    <location>
        <begin position="99"/>
        <end position="189"/>
    </location>
</feature>
<dbReference type="PANTHER" id="PTHR45674">
    <property type="entry name" value="DNA LIGASE 1/3 FAMILY MEMBER"/>
    <property type="match status" value="1"/>
</dbReference>
<dbReference type="InterPro" id="IPR012340">
    <property type="entry name" value="NA-bd_OB-fold"/>
</dbReference>
<evidence type="ECO:0000313" key="5">
    <source>
        <dbReference type="EMBL" id="GGE28231.1"/>
    </source>
</evidence>
<dbReference type="Pfam" id="PF01068">
    <property type="entry name" value="DNA_ligase_A_M"/>
    <property type="match status" value="1"/>
</dbReference>
<reference evidence="5" key="1">
    <citation type="journal article" date="2014" name="Int. J. Syst. Evol. Microbiol.">
        <title>Complete genome sequence of Corynebacterium casei LMG S-19264T (=DSM 44701T), isolated from a smear-ripened cheese.</title>
        <authorList>
            <consortium name="US DOE Joint Genome Institute (JGI-PGF)"/>
            <person name="Walter F."/>
            <person name="Albersmeier A."/>
            <person name="Kalinowski J."/>
            <person name="Ruckert C."/>
        </authorList>
    </citation>
    <scope>NUCLEOTIDE SEQUENCE</scope>
    <source>
        <strain evidence="5">CGMCC 1.15179</strain>
    </source>
</reference>
<dbReference type="Proteomes" id="UP000625210">
    <property type="component" value="Unassembled WGS sequence"/>
</dbReference>
<dbReference type="Gene3D" id="3.30.1490.70">
    <property type="match status" value="1"/>
</dbReference>
<comment type="similarity">
    <text evidence="1">Belongs to the ATP-dependent DNA ligase family.</text>
</comment>
<reference evidence="5" key="2">
    <citation type="submission" date="2020-09" db="EMBL/GenBank/DDBJ databases">
        <authorList>
            <person name="Sun Q."/>
            <person name="Zhou Y."/>
        </authorList>
    </citation>
    <scope>NUCLEOTIDE SEQUENCE</scope>
    <source>
        <strain evidence="5">CGMCC 1.15179</strain>
    </source>
</reference>
<dbReference type="GO" id="GO:0003910">
    <property type="term" value="F:DNA ligase (ATP) activity"/>
    <property type="evidence" value="ECO:0007669"/>
    <property type="project" value="UniProtKB-EC"/>
</dbReference>
<comment type="caution">
    <text evidence="5">The sequence shown here is derived from an EMBL/GenBank/DDBJ whole genome shotgun (WGS) entry which is preliminary data.</text>
</comment>
<evidence type="ECO:0000256" key="1">
    <source>
        <dbReference type="ARBA" id="ARBA00007572"/>
    </source>
</evidence>
<protein>
    <submittedName>
        <fullName evidence="5">SPBc2 prophage-derived DNA ligase-like protein LigB</fullName>
    </submittedName>
</protein>